<name>A0A839Z259_9HYPH</name>
<dbReference type="GO" id="GO:0005886">
    <property type="term" value="C:plasma membrane"/>
    <property type="evidence" value="ECO:0007669"/>
    <property type="project" value="UniProtKB-SubCell"/>
</dbReference>
<evidence type="ECO:0000313" key="12">
    <source>
        <dbReference type="Proteomes" id="UP000533469"/>
    </source>
</evidence>
<protein>
    <recommendedName>
        <fullName evidence="4 10">Cytochrome c oxidase assembly protein CtaG</fullName>
    </recommendedName>
</protein>
<organism evidence="11 12">
    <name type="scientific">Ancylobacter tetraedralis</name>
    <dbReference type="NCBI Taxonomy" id="217068"/>
    <lineage>
        <taxon>Bacteria</taxon>
        <taxon>Pseudomonadati</taxon>
        <taxon>Pseudomonadota</taxon>
        <taxon>Alphaproteobacteria</taxon>
        <taxon>Hyphomicrobiales</taxon>
        <taxon>Xanthobacteraceae</taxon>
        <taxon>Ancylobacter</taxon>
    </lineage>
</organism>
<feature type="topological domain" description="Periplasmic" evidence="10">
    <location>
        <begin position="49"/>
        <end position="214"/>
    </location>
</feature>
<keyword evidence="10" id="KW-0997">Cell inner membrane</keyword>
<evidence type="ECO:0000256" key="6">
    <source>
        <dbReference type="ARBA" id="ARBA00022968"/>
    </source>
</evidence>
<reference evidence="11 12" key="1">
    <citation type="submission" date="2020-08" db="EMBL/GenBank/DDBJ databases">
        <title>Genomic Encyclopedia of Type Strains, Phase IV (KMG-IV): sequencing the most valuable type-strain genomes for metagenomic binning, comparative biology and taxonomic classification.</title>
        <authorList>
            <person name="Goeker M."/>
        </authorList>
    </citation>
    <scope>NUCLEOTIDE SEQUENCE [LARGE SCALE GENOMIC DNA]</scope>
    <source>
        <strain evidence="11 12">DSM 5895</strain>
    </source>
</reference>
<evidence type="ECO:0000256" key="1">
    <source>
        <dbReference type="ARBA" id="ARBA00004007"/>
    </source>
</evidence>
<dbReference type="GO" id="GO:0008535">
    <property type="term" value="P:respiratory chain complex IV assembly"/>
    <property type="evidence" value="ECO:0007669"/>
    <property type="project" value="UniProtKB-UniRule"/>
</dbReference>
<dbReference type="EMBL" id="JACICD010000001">
    <property type="protein sequence ID" value="MBB3769699.1"/>
    <property type="molecule type" value="Genomic_DNA"/>
</dbReference>
<comment type="subcellular location">
    <subcellularLocation>
        <location evidence="2 10">Cell inner membrane</location>
        <topology evidence="2 10">Single-pass type II membrane protein</topology>
        <orientation evidence="2 10">Periplasmic side</orientation>
    </subcellularLocation>
</comment>
<dbReference type="InterPro" id="IPR007533">
    <property type="entry name" value="Cyt_c_oxidase_assmbl_CtaG"/>
</dbReference>
<accession>A0A839Z259</accession>
<dbReference type="SUPFAM" id="SSF110111">
    <property type="entry name" value="Ctag/Cox11"/>
    <property type="match status" value="1"/>
</dbReference>
<evidence type="ECO:0000256" key="2">
    <source>
        <dbReference type="ARBA" id="ARBA00004382"/>
    </source>
</evidence>
<comment type="similarity">
    <text evidence="3 10">Belongs to the COX11/CtaG family.</text>
</comment>
<dbReference type="GO" id="GO:0005507">
    <property type="term" value="F:copper ion binding"/>
    <property type="evidence" value="ECO:0007669"/>
    <property type="project" value="InterPro"/>
</dbReference>
<comment type="function">
    <text evidence="1 10">Exerts its effect at some terminal stage of cytochrome c oxidase synthesis, probably by being involved in the insertion of the copper B into subunit I.</text>
</comment>
<evidence type="ECO:0000256" key="3">
    <source>
        <dbReference type="ARBA" id="ARBA00009620"/>
    </source>
</evidence>
<dbReference type="FunFam" id="2.60.370.10:FF:000001">
    <property type="entry name" value="COX11 cytochrome c oxidase assembly homolog"/>
    <property type="match status" value="1"/>
</dbReference>
<gene>
    <name evidence="10" type="primary">ctaG</name>
    <name evidence="11" type="ORF">FHS55_000285</name>
</gene>
<keyword evidence="10" id="KW-1003">Cell membrane</keyword>
<dbReference type="PANTHER" id="PTHR21320:SF3">
    <property type="entry name" value="CYTOCHROME C OXIDASE ASSEMBLY PROTEIN COX11, MITOCHONDRIAL-RELATED"/>
    <property type="match status" value="1"/>
</dbReference>
<evidence type="ECO:0000256" key="5">
    <source>
        <dbReference type="ARBA" id="ARBA00022692"/>
    </source>
</evidence>
<comment type="caution">
    <text evidence="11">The sequence shown here is derived from an EMBL/GenBank/DDBJ whole genome shotgun (WGS) entry which is preliminary data.</text>
</comment>
<evidence type="ECO:0000256" key="7">
    <source>
        <dbReference type="ARBA" id="ARBA00022989"/>
    </source>
</evidence>
<evidence type="ECO:0000256" key="8">
    <source>
        <dbReference type="ARBA" id="ARBA00023008"/>
    </source>
</evidence>
<dbReference type="Proteomes" id="UP000533469">
    <property type="component" value="Unassembled WGS sequence"/>
</dbReference>
<sequence length="214" mass="23120">MMMESPPTSPETPQAGRVMTPVPRWRQNAVFVACVVFVAAMAGASYAAVPLYQMFCQLTGFGGATKVATAAPAKTLERTLEVRFDANVAPGLNWSFEPEVRSMQLRIGETKIAYYRVRNRGDKPATAAATYNVTPAQSGYYFAKMQCFCFTDQTLQPGETLDMPVVFFVDPALAEDPEMAHLKTITLSYTFFPKAAPVAAGKPAGGAEAGKTPL</sequence>
<keyword evidence="8 10" id="KW-0186">Copper</keyword>
<feature type="topological domain" description="Cytoplasmic" evidence="10">
    <location>
        <begin position="1"/>
        <end position="26"/>
    </location>
</feature>
<dbReference type="AlphaFoldDB" id="A0A839Z259"/>
<evidence type="ECO:0000256" key="10">
    <source>
        <dbReference type="HAMAP-Rule" id="MF_00155"/>
    </source>
</evidence>
<evidence type="ECO:0000256" key="9">
    <source>
        <dbReference type="ARBA" id="ARBA00023136"/>
    </source>
</evidence>
<dbReference type="Gene3D" id="2.60.370.10">
    <property type="entry name" value="Ctag/Cox11"/>
    <property type="match status" value="1"/>
</dbReference>
<dbReference type="PANTHER" id="PTHR21320">
    <property type="entry name" value="CYTOCHROME C OXIDASE ASSEMBLY PROTEIN COX11-RELATED"/>
    <property type="match status" value="1"/>
</dbReference>
<dbReference type="NCBIfam" id="NF003465">
    <property type="entry name" value="PRK05089.1"/>
    <property type="match status" value="1"/>
</dbReference>
<dbReference type="HAMAP" id="MF_00155">
    <property type="entry name" value="CtaG"/>
    <property type="match status" value="1"/>
</dbReference>
<evidence type="ECO:0000313" key="11">
    <source>
        <dbReference type="EMBL" id="MBB3769699.1"/>
    </source>
</evidence>
<keyword evidence="5 10" id="KW-0812">Transmembrane</keyword>
<dbReference type="InterPro" id="IPR023471">
    <property type="entry name" value="CtaG/Cox11_dom_sf"/>
</dbReference>
<keyword evidence="12" id="KW-1185">Reference proteome</keyword>
<keyword evidence="7 10" id="KW-1133">Transmembrane helix</keyword>
<keyword evidence="6 10" id="KW-0735">Signal-anchor</keyword>
<proteinExistence type="inferred from homology"/>
<dbReference type="Pfam" id="PF04442">
    <property type="entry name" value="CtaG_Cox11"/>
    <property type="match status" value="1"/>
</dbReference>
<keyword evidence="9 10" id="KW-0472">Membrane</keyword>
<evidence type="ECO:0000256" key="4">
    <source>
        <dbReference type="ARBA" id="ARBA00015384"/>
    </source>
</evidence>